<dbReference type="RefSeq" id="WP_079488722.1">
    <property type="nucleotide sequence ID" value="NZ_FUZT01000001.1"/>
</dbReference>
<proteinExistence type="predicted"/>
<dbReference type="AlphaFoldDB" id="A0A1T5ID17"/>
<protein>
    <submittedName>
        <fullName evidence="1">Spo0E like sporulation regulatory protein</fullName>
    </submittedName>
</protein>
<dbReference type="Gene3D" id="4.10.280.10">
    <property type="entry name" value="Helix-loop-helix DNA-binding domain"/>
    <property type="match status" value="1"/>
</dbReference>
<dbReference type="GO" id="GO:0046983">
    <property type="term" value="F:protein dimerization activity"/>
    <property type="evidence" value="ECO:0007669"/>
    <property type="project" value="InterPro"/>
</dbReference>
<dbReference type="InterPro" id="IPR018540">
    <property type="entry name" value="Spo0E-like"/>
</dbReference>
<accession>A0A1T5ID17</accession>
<dbReference type="InterPro" id="IPR037208">
    <property type="entry name" value="Spo0E-like_sf"/>
</dbReference>
<keyword evidence="2" id="KW-1185">Reference proteome</keyword>
<organism evidence="1 2">
    <name type="scientific">Maledivibacter halophilus</name>
    <dbReference type="NCBI Taxonomy" id="36842"/>
    <lineage>
        <taxon>Bacteria</taxon>
        <taxon>Bacillati</taxon>
        <taxon>Bacillota</taxon>
        <taxon>Clostridia</taxon>
        <taxon>Peptostreptococcales</taxon>
        <taxon>Caminicellaceae</taxon>
        <taxon>Maledivibacter</taxon>
    </lineage>
</organism>
<dbReference type="OrthoDB" id="2376932at2"/>
<dbReference type="Pfam" id="PF09388">
    <property type="entry name" value="SpoOE-like"/>
    <property type="match status" value="1"/>
</dbReference>
<gene>
    <name evidence="1" type="ORF">SAMN02194393_00243</name>
</gene>
<name>A0A1T5ID17_9FIRM</name>
<dbReference type="EMBL" id="FUZT01000001">
    <property type="protein sequence ID" value="SKC37084.1"/>
    <property type="molecule type" value="Genomic_DNA"/>
</dbReference>
<dbReference type="SUPFAM" id="SSF140500">
    <property type="entry name" value="BAS1536-like"/>
    <property type="match status" value="1"/>
</dbReference>
<reference evidence="1 2" key="1">
    <citation type="submission" date="2017-02" db="EMBL/GenBank/DDBJ databases">
        <authorList>
            <person name="Peterson S.W."/>
        </authorList>
    </citation>
    <scope>NUCLEOTIDE SEQUENCE [LARGE SCALE GENOMIC DNA]</scope>
    <source>
        <strain evidence="1 2">M1</strain>
    </source>
</reference>
<dbReference type="InterPro" id="IPR036638">
    <property type="entry name" value="HLH_DNA-bd_sf"/>
</dbReference>
<sequence length="53" mass="6200">MIKIIIMLEEARKNLEYLIGIHDEDLLNPLVIEASQNLDSLINEYNNILLNNY</sequence>
<evidence type="ECO:0000313" key="2">
    <source>
        <dbReference type="Proteomes" id="UP000190285"/>
    </source>
</evidence>
<dbReference type="Proteomes" id="UP000190285">
    <property type="component" value="Unassembled WGS sequence"/>
</dbReference>
<evidence type="ECO:0000313" key="1">
    <source>
        <dbReference type="EMBL" id="SKC37084.1"/>
    </source>
</evidence>
<dbReference type="GO" id="GO:0043937">
    <property type="term" value="P:regulation of sporulation"/>
    <property type="evidence" value="ECO:0007669"/>
    <property type="project" value="InterPro"/>
</dbReference>